<feature type="domain" description="GH16" evidence="3">
    <location>
        <begin position="42"/>
        <end position="298"/>
    </location>
</feature>
<gene>
    <name evidence="4" type="ORF">FA10DRAFT_265499</name>
</gene>
<feature type="chain" id="PRO_5016411326" description="GH16 domain-containing protein" evidence="2">
    <location>
        <begin position="25"/>
        <end position="372"/>
    </location>
</feature>
<dbReference type="PROSITE" id="PS51762">
    <property type="entry name" value="GH16_2"/>
    <property type="match status" value="1"/>
</dbReference>
<reference evidence="4" key="1">
    <citation type="journal article" date="2018" name="Mol. Biol. Evol.">
        <title>Broad Genomic Sampling Reveals a Smut Pathogenic Ancestry of the Fungal Clade Ustilaginomycotina.</title>
        <authorList>
            <person name="Kijpornyongpan T."/>
            <person name="Mondo S.J."/>
            <person name="Barry K."/>
            <person name="Sandor L."/>
            <person name="Lee J."/>
            <person name="Lipzen A."/>
            <person name="Pangilinan J."/>
            <person name="LaButti K."/>
            <person name="Hainaut M."/>
            <person name="Henrissat B."/>
            <person name="Grigoriev I.V."/>
            <person name="Spatafora J.W."/>
            <person name="Aime M.C."/>
        </authorList>
    </citation>
    <scope>NUCLEOTIDE SEQUENCE [LARGE SCALE GENOMIC DNA]</scope>
    <source>
        <strain evidence="4">MCA 4198</strain>
    </source>
</reference>
<dbReference type="InParanoid" id="A0A316YUE7"/>
<evidence type="ECO:0000256" key="1">
    <source>
        <dbReference type="SAM" id="MobiDB-lite"/>
    </source>
</evidence>
<protein>
    <recommendedName>
        <fullName evidence="3">GH16 domain-containing protein</fullName>
    </recommendedName>
</protein>
<proteinExistence type="predicted"/>
<dbReference type="PANTHER" id="PTHR10963:SF24">
    <property type="entry name" value="GLYCOSIDASE C21B10.07-RELATED"/>
    <property type="match status" value="1"/>
</dbReference>
<dbReference type="EMBL" id="KZ819635">
    <property type="protein sequence ID" value="PWN91653.1"/>
    <property type="molecule type" value="Genomic_DNA"/>
</dbReference>
<dbReference type="InterPro" id="IPR013320">
    <property type="entry name" value="ConA-like_dom_sf"/>
</dbReference>
<feature type="region of interest" description="Disordered" evidence="1">
    <location>
        <begin position="336"/>
        <end position="372"/>
    </location>
</feature>
<dbReference type="PANTHER" id="PTHR10963">
    <property type="entry name" value="GLYCOSYL HYDROLASE-RELATED"/>
    <property type="match status" value="1"/>
</dbReference>
<keyword evidence="2" id="KW-0732">Signal</keyword>
<dbReference type="AlphaFoldDB" id="A0A316YUE7"/>
<dbReference type="Pfam" id="PF26113">
    <property type="entry name" value="GH16_XgeA"/>
    <property type="match status" value="1"/>
</dbReference>
<dbReference type="GO" id="GO:0004553">
    <property type="term" value="F:hydrolase activity, hydrolyzing O-glycosyl compounds"/>
    <property type="evidence" value="ECO:0007669"/>
    <property type="project" value="InterPro"/>
</dbReference>
<feature type="signal peptide" evidence="2">
    <location>
        <begin position="1"/>
        <end position="24"/>
    </location>
</feature>
<sequence length="372" mass="39585">MDGGASAFKAMLALAMLTVTLVRGAQWTMTDEIGPSDFFNDFDWYTATDPSNGLVTYQSQSDAKTNNITYVEGDSFFMRVDTTEVQLAGRKSARITSKNSYSDGVYVLNVTHIPTGCAVWPAFWTVTDQYNAGKWPAGGEIDIMENANDQYPSNLATLHTESNCTIPSTISTQTGTVLSTSCLSPGSNGNQGCQTEMNGTSNANWGSSFNQKKTGGLFAMERAMGSEGSGISVWYFPKGSEPSDLAAGSQSVNPSNWGKAGANFNIANECNSDFGPHNIVLNIDLCGDWAANTYNVSGCNAKYPACSYQVGYNGSSFSEAYWQVSGLRIFATGGGNANNANSPGKTTTTATSGVARTVSHSKHHRTSTAKHN</sequence>
<dbReference type="STRING" id="215250.A0A316YUE7"/>
<dbReference type="Proteomes" id="UP000245768">
    <property type="component" value="Unassembled WGS sequence"/>
</dbReference>
<dbReference type="RefSeq" id="XP_025378851.1">
    <property type="nucleotide sequence ID" value="XM_025521085.1"/>
</dbReference>
<dbReference type="InterPro" id="IPR000757">
    <property type="entry name" value="Beta-glucanase-like"/>
</dbReference>
<dbReference type="InterPro" id="IPR050546">
    <property type="entry name" value="Glycosyl_Hydrlase_16"/>
</dbReference>
<accession>A0A316YUE7</accession>
<dbReference type="SUPFAM" id="SSF49899">
    <property type="entry name" value="Concanavalin A-like lectins/glucanases"/>
    <property type="match status" value="1"/>
</dbReference>
<keyword evidence="5" id="KW-1185">Reference proteome</keyword>
<organism evidence="4 5">
    <name type="scientific">Acaromyces ingoldii</name>
    <dbReference type="NCBI Taxonomy" id="215250"/>
    <lineage>
        <taxon>Eukaryota</taxon>
        <taxon>Fungi</taxon>
        <taxon>Dikarya</taxon>
        <taxon>Basidiomycota</taxon>
        <taxon>Ustilaginomycotina</taxon>
        <taxon>Exobasidiomycetes</taxon>
        <taxon>Exobasidiales</taxon>
        <taxon>Cryptobasidiaceae</taxon>
        <taxon>Acaromyces</taxon>
    </lineage>
</organism>
<feature type="compositionally biased region" description="Low complexity" evidence="1">
    <location>
        <begin position="337"/>
        <end position="358"/>
    </location>
</feature>
<evidence type="ECO:0000259" key="3">
    <source>
        <dbReference type="PROSITE" id="PS51762"/>
    </source>
</evidence>
<dbReference type="OrthoDB" id="192832at2759"/>
<dbReference type="GO" id="GO:0009251">
    <property type="term" value="P:glucan catabolic process"/>
    <property type="evidence" value="ECO:0007669"/>
    <property type="project" value="TreeGrafter"/>
</dbReference>
<dbReference type="GeneID" id="37043001"/>
<name>A0A316YUE7_9BASI</name>
<evidence type="ECO:0000256" key="2">
    <source>
        <dbReference type="SAM" id="SignalP"/>
    </source>
</evidence>
<dbReference type="Gene3D" id="2.60.120.200">
    <property type="match status" value="1"/>
</dbReference>
<evidence type="ECO:0000313" key="5">
    <source>
        <dbReference type="Proteomes" id="UP000245768"/>
    </source>
</evidence>
<evidence type="ECO:0000313" key="4">
    <source>
        <dbReference type="EMBL" id="PWN91653.1"/>
    </source>
</evidence>
<feature type="compositionally biased region" description="Basic residues" evidence="1">
    <location>
        <begin position="359"/>
        <end position="372"/>
    </location>
</feature>